<dbReference type="Proteomes" id="UP000579605">
    <property type="component" value="Unassembled WGS sequence"/>
</dbReference>
<dbReference type="RefSeq" id="WP_179786991.1">
    <property type="nucleotide sequence ID" value="NZ_BAAARR010000002.1"/>
</dbReference>
<evidence type="ECO:0000313" key="2">
    <source>
        <dbReference type="Proteomes" id="UP000579605"/>
    </source>
</evidence>
<sequence>MLDTLVLSTAAWAVGRAHRPSSGGRSWLEGFEQAANRFTDAVREILTATEDDKDAANLSEDERPLTKPVNGSELTALVRLAANQLGIGNILNPSDLRVHSEIVNREQVSGTASGFLNSFYIDDLARVANAVKEGDRPGCRPIPSAYPYMMGC</sequence>
<proteinExistence type="predicted"/>
<protein>
    <submittedName>
        <fullName evidence="1">Uncharacterized protein</fullName>
    </submittedName>
</protein>
<gene>
    <name evidence="1" type="ORF">F4554_001861</name>
</gene>
<comment type="caution">
    <text evidence="1">The sequence shown here is derived from an EMBL/GenBank/DDBJ whole genome shotgun (WGS) entry which is preliminary data.</text>
</comment>
<keyword evidence="2" id="KW-1185">Reference proteome</keyword>
<dbReference type="AlphaFoldDB" id="A0A852ZA54"/>
<evidence type="ECO:0000313" key="1">
    <source>
        <dbReference type="EMBL" id="NYH89223.1"/>
    </source>
</evidence>
<reference evidence="1 2" key="1">
    <citation type="submission" date="2020-07" db="EMBL/GenBank/DDBJ databases">
        <title>Sequencing the genomes of 1000 actinobacteria strains.</title>
        <authorList>
            <person name="Klenk H.-P."/>
        </authorList>
    </citation>
    <scope>NUCLEOTIDE SEQUENCE [LARGE SCALE GENOMIC DNA]</scope>
    <source>
        <strain evidence="1 2">DSM 18448</strain>
    </source>
</reference>
<organism evidence="1 2">
    <name type="scientific">Actinopolymorpha rutila</name>
    <dbReference type="NCBI Taxonomy" id="446787"/>
    <lineage>
        <taxon>Bacteria</taxon>
        <taxon>Bacillati</taxon>
        <taxon>Actinomycetota</taxon>
        <taxon>Actinomycetes</taxon>
        <taxon>Propionibacteriales</taxon>
        <taxon>Actinopolymorphaceae</taxon>
        <taxon>Actinopolymorpha</taxon>
    </lineage>
</organism>
<name>A0A852ZA54_9ACTN</name>
<accession>A0A852ZA54</accession>
<dbReference type="EMBL" id="JACBZH010000001">
    <property type="protein sequence ID" value="NYH89223.1"/>
    <property type="molecule type" value="Genomic_DNA"/>
</dbReference>